<dbReference type="GO" id="GO:0008652">
    <property type="term" value="P:amino acid biosynthetic process"/>
    <property type="evidence" value="ECO:0007669"/>
    <property type="project" value="UniProtKB-KW"/>
</dbReference>
<dbReference type="FunFam" id="3.65.10.10:FF:000003">
    <property type="entry name" value="3-phosphoshikimate 1-carboxyvinyltransferase"/>
    <property type="match status" value="1"/>
</dbReference>
<reference evidence="10 11" key="1">
    <citation type="journal article" date="2018" name="Genome Biol. Evol.">
        <title>Cladogenesis and Genomic Streamlining in Extracellular Endosymbionts of Tropical Stink Bugs.</title>
        <authorList>
            <person name="Otero-Bravo A."/>
            <person name="Goffredi S."/>
            <person name="Sabree Z.L."/>
        </authorList>
    </citation>
    <scope>NUCLEOTIDE SEQUENCE [LARGE SCALE GENOMIC DNA]</scope>
    <source>
        <strain evidence="10 11">SoET</strain>
    </source>
</reference>
<dbReference type="Proteomes" id="UP000296034">
    <property type="component" value="Unassembled WGS sequence"/>
</dbReference>
<evidence type="ECO:0000313" key="10">
    <source>
        <dbReference type="EMBL" id="PPI87538.1"/>
    </source>
</evidence>
<feature type="binding site" evidence="8">
    <location>
        <position position="125"/>
    </location>
    <ligand>
        <name>phosphoenolpyruvate</name>
        <dbReference type="ChEBI" id="CHEBI:58702"/>
    </ligand>
</feature>
<comment type="function">
    <text evidence="8">Catalyzes the transfer of the enolpyruvyl moiety of phosphoenolpyruvate (PEP) to the 5-hydroxyl of shikimate-3-phosphate (S3P) to produce enolpyruvyl shikimate-3-phosphate and inorganic phosphate.</text>
</comment>
<dbReference type="Gene3D" id="3.65.10.10">
    <property type="entry name" value="Enolpyruvate transferase domain"/>
    <property type="match status" value="2"/>
</dbReference>
<evidence type="ECO:0000256" key="8">
    <source>
        <dbReference type="HAMAP-Rule" id="MF_00210"/>
    </source>
</evidence>
<dbReference type="InterPro" id="IPR001986">
    <property type="entry name" value="Enolpyruvate_Tfrase_dom"/>
</dbReference>
<dbReference type="InterPro" id="IPR023193">
    <property type="entry name" value="EPSP_synthase_CS"/>
</dbReference>
<comment type="caution">
    <text evidence="10">The sequence shown here is derived from an EMBL/GenBank/DDBJ whole genome shotgun (WGS) entry which is preliminary data.</text>
</comment>
<feature type="binding site" evidence="8">
    <location>
        <position position="172"/>
    </location>
    <ligand>
        <name>phosphoenolpyruvate</name>
        <dbReference type="ChEBI" id="CHEBI:58702"/>
    </ligand>
</feature>
<evidence type="ECO:0000256" key="3">
    <source>
        <dbReference type="ARBA" id="ARBA00022490"/>
    </source>
</evidence>
<dbReference type="InterPro" id="IPR013792">
    <property type="entry name" value="RNA3'P_cycl/enolpyr_Trfase_a/b"/>
</dbReference>
<dbReference type="GO" id="GO:0009423">
    <property type="term" value="P:chorismate biosynthetic process"/>
    <property type="evidence" value="ECO:0007669"/>
    <property type="project" value="UniProtKB-UniRule"/>
</dbReference>
<comment type="similarity">
    <text evidence="2 8">Belongs to the EPSP synthase family.</text>
</comment>
<dbReference type="EMBL" id="PDKS01000001">
    <property type="protein sequence ID" value="PPI87538.1"/>
    <property type="molecule type" value="Genomic_DNA"/>
</dbReference>
<dbReference type="FunFam" id="3.65.10.10:FF:000004">
    <property type="entry name" value="3-phosphoshikimate 1-carboxyvinyltransferase"/>
    <property type="match status" value="1"/>
</dbReference>
<dbReference type="PIRSF" id="PIRSF000505">
    <property type="entry name" value="EPSPS"/>
    <property type="match status" value="1"/>
</dbReference>
<feature type="binding site" evidence="8">
    <location>
        <position position="341"/>
    </location>
    <ligand>
        <name>3-phosphoshikimate</name>
        <dbReference type="ChEBI" id="CHEBI:145989"/>
    </ligand>
</feature>
<evidence type="ECO:0000259" key="9">
    <source>
        <dbReference type="Pfam" id="PF00275"/>
    </source>
</evidence>
<feature type="binding site" evidence="8">
    <location>
        <position position="172"/>
    </location>
    <ligand>
        <name>3-phosphoshikimate</name>
        <dbReference type="ChEBI" id="CHEBI:145989"/>
    </ligand>
</feature>
<dbReference type="PROSITE" id="PS00104">
    <property type="entry name" value="EPSP_SYNTHASE_1"/>
    <property type="match status" value="1"/>
</dbReference>
<gene>
    <name evidence="8 10" type="primary">aroA</name>
    <name evidence="10" type="ORF">CRV11_01245</name>
</gene>
<feature type="binding site" evidence="8">
    <location>
        <position position="387"/>
    </location>
    <ligand>
        <name>phosphoenolpyruvate</name>
        <dbReference type="ChEBI" id="CHEBI:58702"/>
    </ligand>
</feature>
<feature type="binding site" evidence="8">
    <location>
        <position position="412"/>
    </location>
    <ligand>
        <name>phosphoenolpyruvate</name>
        <dbReference type="ChEBI" id="CHEBI:58702"/>
    </ligand>
</feature>
<dbReference type="EC" id="2.5.1.19" evidence="8"/>
<feature type="binding site" evidence="8">
    <location>
        <position position="97"/>
    </location>
    <ligand>
        <name>phosphoenolpyruvate</name>
        <dbReference type="ChEBI" id="CHEBI:58702"/>
    </ligand>
</feature>
<feature type="binding site" evidence="8">
    <location>
        <position position="23"/>
    </location>
    <ligand>
        <name>3-phosphoshikimate</name>
        <dbReference type="ChEBI" id="CHEBI:145989"/>
    </ligand>
</feature>
<dbReference type="UniPathway" id="UPA00053">
    <property type="reaction ID" value="UER00089"/>
</dbReference>
<comment type="catalytic activity">
    <reaction evidence="7">
        <text>3-phosphoshikimate + phosphoenolpyruvate = 5-O-(1-carboxyvinyl)-3-phosphoshikimate + phosphate</text>
        <dbReference type="Rhea" id="RHEA:21256"/>
        <dbReference type="ChEBI" id="CHEBI:43474"/>
        <dbReference type="ChEBI" id="CHEBI:57701"/>
        <dbReference type="ChEBI" id="CHEBI:58702"/>
        <dbReference type="ChEBI" id="CHEBI:145989"/>
        <dbReference type="EC" id="2.5.1.19"/>
    </reaction>
    <physiologicalReaction direction="left-to-right" evidence="7">
        <dbReference type="Rhea" id="RHEA:21257"/>
    </physiologicalReaction>
</comment>
<dbReference type="HAMAP" id="MF_00210">
    <property type="entry name" value="EPSP_synth"/>
    <property type="match status" value="1"/>
</dbReference>
<dbReference type="NCBIfam" id="TIGR01356">
    <property type="entry name" value="aroA"/>
    <property type="match status" value="1"/>
</dbReference>
<evidence type="ECO:0000256" key="7">
    <source>
        <dbReference type="ARBA" id="ARBA00044633"/>
    </source>
</evidence>
<feature type="binding site" evidence="8">
    <location>
        <position position="345"/>
    </location>
    <ligand>
        <name>phosphoenolpyruvate</name>
        <dbReference type="ChEBI" id="CHEBI:58702"/>
    </ligand>
</feature>
<feature type="binding site" evidence="8">
    <location>
        <position position="28"/>
    </location>
    <ligand>
        <name>3-phosphoshikimate</name>
        <dbReference type="ChEBI" id="CHEBI:145989"/>
    </ligand>
</feature>
<dbReference type="GO" id="GO:0003866">
    <property type="term" value="F:3-phosphoshikimate 1-carboxyvinyltransferase activity"/>
    <property type="evidence" value="ECO:0007669"/>
    <property type="project" value="UniProtKB-UniRule"/>
</dbReference>
<dbReference type="CDD" id="cd01556">
    <property type="entry name" value="EPSP_synthase"/>
    <property type="match status" value="1"/>
</dbReference>
<evidence type="ECO:0000256" key="5">
    <source>
        <dbReference type="ARBA" id="ARBA00022679"/>
    </source>
</evidence>
<dbReference type="AlphaFoldDB" id="A0A2P5SYX0"/>
<feature type="binding site" evidence="8">
    <location>
        <position position="337"/>
    </location>
    <ligand>
        <name>3-phosphoshikimate</name>
        <dbReference type="ChEBI" id="CHEBI:145989"/>
    </ligand>
</feature>
<feature type="binding site" evidence="8">
    <location>
        <position position="170"/>
    </location>
    <ligand>
        <name>3-phosphoshikimate</name>
        <dbReference type="ChEBI" id="CHEBI:145989"/>
    </ligand>
</feature>
<name>A0A2P5SYX0_9GAMM</name>
<keyword evidence="4 8" id="KW-0028">Amino-acid biosynthesis</keyword>
<evidence type="ECO:0000256" key="2">
    <source>
        <dbReference type="ARBA" id="ARBA00009948"/>
    </source>
</evidence>
<sequence length="428" mass="47635">MHSSITLKPIYRVNGTVNLPGSKSISNRVLLLAAVAKGTTELKNLLNSDDVKYMLEALKELGVHYKLYDNNTTCKIIGNSGPLKSSSSLKLFLGNAGTVMRPLTAMLCLESQDIILTGEKRMKERPIGHLVEILREGGAKIDYLEHINYPPLRIFGGFAGGQFTIDSSLSSQFLTALLMLSPLAQKDTRITVKDNLVSKPYIDITLKVMRDFGVEVQHQNYRNFFIEGKQQYHSPKEYLIEGDASAASYFLAAAAIKGGTVTVRGIGSQTIQGDIRFVDIIEKMGAVIYRGKDYISCTAGELRAVNMDLNDIPDAAMTIAIMALFAKGTTTIRNIYNWRIKETDRMLAMSTELRKLGAEVEEGHDYIVIKPLKKIIHANIHTYNDHRIAMCFSLIALSDKSVTIIDPSCTTKTFPKYFKEFAKISHCY</sequence>
<dbReference type="InterPro" id="IPR036968">
    <property type="entry name" value="Enolpyruvate_Tfrase_sf"/>
</dbReference>
<evidence type="ECO:0000313" key="11">
    <source>
        <dbReference type="Proteomes" id="UP000296034"/>
    </source>
</evidence>
<dbReference type="RefSeq" id="WP_136131535.1">
    <property type="nucleotide sequence ID" value="NZ_PDKS01000001.1"/>
</dbReference>
<feature type="binding site" evidence="8">
    <location>
        <position position="314"/>
    </location>
    <ligand>
        <name>3-phosphoshikimate</name>
        <dbReference type="ChEBI" id="CHEBI:145989"/>
    </ligand>
</feature>
<protein>
    <recommendedName>
        <fullName evidence="8">3-phosphoshikimate 1-carboxyvinyltransferase</fullName>
        <ecNumber evidence="8">2.5.1.19</ecNumber>
    </recommendedName>
    <alternativeName>
        <fullName evidence="8">5-enolpyruvylshikimate-3-phosphate synthase</fullName>
        <shortName evidence="8">EPSP synthase</shortName>
        <shortName evidence="8">EPSPS</shortName>
    </alternativeName>
</protein>
<feature type="domain" description="Enolpyruvate transferase" evidence="9">
    <location>
        <begin position="8"/>
        <end position="419"/>
    </location>
</feature>
<comment type="subunit">
    <text evidence="8">Monomer.</text>
</comment>
<dbReference type="Pfam" id="PF00275">
    <property type="entry name" value="EPSP_synthase"/>
    <property type="match status" value="1"/>
</dbReference>
<feature type="binding site" evidence="8">
    <location>
        <position position="23"/>
    </location>
    <ligand>
        <name>phosphoenolpyruvate</name>
        <dbReference type="ChEBI" id="CHEBI:58702"/>
    </ligand>
</feature>
<dbReference type="InterPro" id="IPR006264">
    <property type="entry name" value="EPSP_synthase"/>
</dbReference>
<dbReference type="SUPFAM" id="SSF55205">
    <property type="entry name" value="EPT/RTPC-like"/>
    <property type="match status" value="1"/>
</dbReference>
<dbReference type="GO" id="GO:0009073">
    <property type="term" value="P:aromatic amino acid family biosynthetic process"/>
    <property type="evidence" value="ECO:0007669"/>
    <property type="project" value="UniProtKB-KW"/>
</dbReference>
<comment type="subcellular location">
    <subcellularLocation>
        <location evidence="8">Cytoplasm</location>
    </subcellularLocation>
</comment>
<dbReference type="PANTHER" id="PTHR21090">
    <property type="entry name" value="AROM/DEHYDROQUINATE SYNTHASE"/>
    <property type="match status" value="1"/>
</dbReference>
<keyword evidence="5 8" id="KW-0808">Transferase</keyword>
<evidence type="ECO:0000256" key="1">
    <source>
        <dbReference type="ARBA" id="ARBA00004811"/>
    </source>
</evidence>
<proteinExistence type="inferred from homology"/>
<dbReference type="PANTHER" id="PTHR21090:SF5">
    <property type="entry name" value="PENTAFUNCTIONAL AROM POLYPEPTIDE"/>
    <property type="match status" value="1"/>
</dbReference>
<keyword evidence="6 8" id="KW-0057">Aromatic amino acid biosynthesis</keyword>
<dbReference type="PROSITE" id="PS00885">
    <property type="entry name" value="EPSP_SYNTHASE_2"/>
    <property type="match status" value="1"/>
</dbReference>
<feature type="binding site" evidence="8">
    <location>
        <position position="198"/>
    </location>
    <ligand>
        <name>3-phosphoshikimate</name>
        <dbReference type="ChEBI" id="CHEBI:145989"/>
    </ligand>
</feature>
<feature type="active site" description="Proton acceptor" evidence="8">
    <location>
        <position position="314"/>
    </location>
</feature>
<keyword evidence="3 8" id="KW-0963">Cytoplasm</keyword>
<accession>A0A2P5SYX0</accession>
<feature type="binding site" evidence="8">
    <location>
        <position position="24"/>
    </location>
    <ligand>
        <name>3-phosphoshikimate</name>
        <dbReference type="ChEBI" id="CHEBI:145989"/>
    </ligand>
</feature>
<dbReference type="OrthoDB" id="9809920at2"/>
<organism evidence="10 11">
    <name type="scientific">Candidatus Pantoea edessiphila</name>
    <dbReference type="NCBI Taxonomy" id="2044610"/>
    <lineage>
        <taxon>Bacteria</taxon>
        <taxon>Pseudomonadati</taxon>
        <taxon>Pseudomonadota</taxon>
        <taxon>Gammaproteobacteria</taxon>
        <taxon>Enterobacterales</taxon>
        <taxon>Erwiniaceae</taxon>
        <taxon>Pantoea</taxon>
    </lineage>
</organism>
<evidence type="ECO:0000256" key="4">
    <source>
        <dbReference type="ARBA" id="ARBA00022605"/>
    </source>
</evidence>
<evidence type="ECO:0000256" key="6">
    <source>
        <dbReference type="ARBA" id="ARBA00023141"/>
    </source>
</evidence>
<feature type="binding site" evidence="8">
    <location>
        <position position="171"/>
    </location>
    <ligand>
        <name>3-phosphoshikimate</name>
        <dbReference type="ChEBI" id="CHEBI:145989"/>
    </ligand>
</feature>
<dbReference type="GO" id="GO:0005737">
    <property type="term" value="C:cytoplasm"/>
    <property type="evidence" value="ECO:0007669"/>
    <property type="project" value="UniProtKB-SubCell"/>
</dbReference>
<comment type="pathway">
    <text evidence="1 8">Metabolic intermediate biosynthesis; chorismate biosynthesis; chorismate from D-erythrose 4-phosphate and phosphoenolpyruvate: step 6/7.</text>
</comment>